<dbReference type="EMBL" id="PQXF01000075">
    <property type="protein sequence ID" value="PXF56984.1"/>
    <property type="molecule type" value="Genomic_DNA"/>
</dbReference>
<sequence length="177" mass="20324">MPNLIDDVLGYEIGTEIEWSRQKLHILILGAYKPENAKKRLGRLRNCLIERGYSNTYIVADYPDNNKSDEDWNIYWERKSNELMLHSDLNLFLFFANCSNEGVTDELAHFCSERGEFSGCYVICEDSYVGNISTRIKAKVMRCTLANTKVEDGNDAELCDAAYAFAEMIIARRVKNL</sequence>
<protein>
    <submittedName>
        <fullName evidence="1">Uncharacterized protein</fullName>
    </submittedName>
</protein>
<evidence type="ECO:0000313" key="1">
    <source>
        <dbReference type="EMBL" id="PXF56984.1"/>
    </source>
</evidence>
<organism evidence="1 2">
    <name type="scientific">Candidatus Methanogaster sp</name>
    <dbReference type="NCBI Taxonomy" id="3386292"/>
    <lineage>
        <taxon>Archaea</taxon>
        <taxon>Methanobacteriati</taxon>
        <taxon>Methanobacteriota</taxon>
        <taxon>Stenosarchaea group</taxon>
        <taxon>Methanomicrobia</taxon>
        <taxon>Methanosarcinales</taxon>
        <taxon>ANME-2 cluster</taxon>
        <taxon>Candidatus Methanogasteraceae</taxon>
        <taxon>Candidatus Methanogaster</taxon>
    </lineage>
</organism>
<reference evidence="1" key="1">
    <citation type="submission" date="2018-01" db="EMBL/GenBank/DDBJ databases">
        <authorList>
            <person name="Krukenberg V."/>
        </authorList>
    </citation>
    <scope>NUCLEOTIDE SEQUENCE</scope>
    <source>
        <strain evidence="1">E20ANME2</strain>
    </source>
</reference>
<comment type="caution">
    <text evidence="1">The sequence shown here is derived from an EMBL/GenBank/DDBJ whole genome shotgun (WGS) entry which is preliminary data.</text>
</comment>
<name>A0AC61KYG6_9EURY</name>
<accession>A0AC61KYG6</accession>
<evidence type="ECO:0000313" key="2">
    <source>
        <dbReference type="Proteomes" id="UP000248329"/>
    </source>
</evidence>
<gene>
    <name evidence="1" type="ORF">C4B59_16015</name>
</gene>
<proteinExistence type="predicted"/>
<dbReference type="Proteomes" id="UP000248329">
    <property type="component" value="Unassembled WGS sequence"/>
</dbReference>